<evidence type="ECO:0000256" key="1">
    <source>
        <dbReference type="SAM" id="MobiDB-lite"/>
    </source>
</evidence>
<dbReference type="EMBL" id="CP102097">
    <property type="protein sequence ID" value="UUM32870.1"/>
    <property type="molecule type" value="Genomic_DNA"/>
</dbReference>
<dbReference type="RefSeq" id="WP_257086571.1">
    <property type="nucleotide sequence ID" value="NZ_CP102097.1"/>
</dbReference>
<feature type="compositionally biased region" description="Low complexity" evidence="1">
    <location>
        <begin position="23"/>
        <end position="56"/>
    </location>
</feature>
<dbReference type="PROSITE" id="PS51257">
    <property type="entry name" value="PROKAR_LIPOPROTEIN"/>
    <property type="match status" value="1"/>
</dbReference>
<dbReference type="Proteomes" id="UP001058602">
    <property type="component" value="Chromosome 2"/>
</dbReference>
<dbReference type="InterPro" id="IPR035940">
    <property type="entry name" value="CAP_sf"/>
</dbReference>
<feature type="domain" description="SCP" evidence="2">
    <location>
        <begin position="78"/>
        <end position="205"/>
    </location>
</feature>
<organism evidence="3 4">
    <name type="scientific">Vibrio japonicus</name>
    <dbReference type="NCBI Taxonomy" id="1824638"/>
    <lineage>
        <taxon>Bacteria</taxon>
        <taxon>Pseudomonadati</taxon>
        <taxon>Pseudomonadota</taxon>
        <taxon>Gammaproteobacteria</taxon>
        <taxon>Vibrionales</taxon>
        <taxon>Vibrionaceae</taxon>
        <taxon>Vibrio</taxon>
    </lineage>
</organism>
<keyword evidence="4" id="KW-1185">Reference proteome</keyword>
<accession>A0ABY5LSY4</accession>
<dbReference type="PANTHER" id="PTHR31157">
    <property type="entry name" value="SCP DOMAIN-CONTAINING PROTEIN"/>
    <property type="match status" value="1"/>
</dbReference>
<evidence type="ECO:0000259" key="2">
    <source>
        <dbReference type="Pfam" id="PF00188"/>
    </source>
</evidence>
<dbReference type="InterPro" id="IPR014044">
    <property type="entry name" value="CAP_dom"/>
</dbReference>
<protein>
    <submittedName>
        <fullName evidence="3">CAP domain-containing protein</fullName>
    </submittedName>
</protein>
<dbReference type="CDD" id="cd05379">
    <property type="entry name" value="CAP_bacterial"/>
    <property type="match status" value="1"/>
</dbReference>
<feature type="region of interest" description="Disordered" evidence="1">
    <location>
        <begin position="22"/>
        <end position="68"/>
    </location>
</feature>
<evidence type="ECO:0000313" key="4">
    <source>
        <dbReference type="Proteomes" id="UP001058602"/>
    </source>
</evidence>
<dbReference type="SUPFAM" id="SSF55797">
    <property type="entry name" value="PR-1-like"/>
    <property type="match status" value="1"/>
</dbReference>
<reference evidence="3" key="1">
    <citation type="submission" date="2022-07" db="EMBL/GenBank/DDBJ databases">
        <title>Complete genome of Vibrio japonicus strain JCM 31412T and phylogenomic assessment of the Nereis clade of the genus Vibrio.</title>
        <authorList>
            <person name="Shlafstein M.D."/>
            <person name="Emsley S.A."/>
            <person name="Ushijima B."/>
            <person name="Videau P."/>
            <person name="Saw J.H."/>
        </authorList>
    </citation>
    <scope>NUCLEOTIDE SEQUENCE</scope>
    <source>
        <strain evidence="3">JCM 31412</strain>
    </source>
</reference>
<gene>
    <name evidence="3" type="ORF">NP165_15020</name>
</gene>
<evidence type="ECO:0000313" key="3">
    <source>
        <dbReference type="EMBL" id="UUM32870.1"/>
    </source>
</evidence>
<sequence>MKFIPLIALSAVILTGCGGSGGDSNSSDAVSSNGSNTSTGTEGTAPSTGGNSETTGGNSGTADPVSPPASNDFADLMLYAVNQARSQEQNCGGTMMPAVPALTWDYSLESAAYRHSSDMANADFMDHTGSDGSSPGDRIEDTGYVARAWAENVAVGQKDIDAVMAAWMASSGHCKNIMSSSVTEMGASAVENSGTKYGIYWTQVFGRPQ</sequence>
<dbReference type="Pfam" id="PF00188">
    <property type="entry name" value="CAP"/>
    <property type="match status" value="1"/>
</dbReference>
<dbReference type="PANTHER" id="PTHR31157:SF1">
    <property type="entry name" value="SCP DOMAIN-CONTAINING PROTEIN"/>
    <property type="match status" value="1"/>
</dbReference>
<dbReference type="Gene3D" id="3.40.33.10">
    <property type="entry name" value="CAP"/>
    <property type="match status" value="1"/>
</dbReference>
<name>A0ABY5LSY4_9VIBR</name>
<proteinExistence type="predicted"/>